<dbReference type="Proteomes" id="UP000246073">
    <property type="component" value="Unassembled WGS sequence"/>
</dbReference>
<organism evidence="1 2">
    <name type="scientific">Ochrobactrum soli</name>
    <dbReference type="NCBI Taxonomy" id="2448455"/>
    <lineage>
        <taxon>Bacteria</taxon>
        <taxon>Pseudomonadati</taxon>
        <taxon>Pseudomonadota</taxon>
        <taxon>Alphaproteobacteria</taxon>
        <taxon>Hyphomicrobiales</taxon>
        <taxon>Brucellaceae</taxon>
        <taxon>Brucella/Ochrobactrum group</taxon>
        <taxon>Ochrobactrum</taxon>
    </lineage>
</organism>
<protein>
    <recommendedName>
        <fullName evidence="3">Apea-like HEPN domain-containing protein</fullName>
    </recommendedName>
</protein>
<reference evidence="2" key="1">
    <citation type="submission" date="2017-12" db="EMBL/GenBank/DDBJ databases">
        <authorList>
            <person name="Diaz M."/>
        </authorList>
    </citation>
    <scope>NUCLEOTIDE SEQUENCE [LARGE SCALE GENOMIC DNA]</scope>
    <source>
        <strain evidence="2">FI11154</strain>
    </source>
</reference>
<accession>A0A2P9HNT1</accession>
<evidence type="ECO:0008006" key="3">
    <source>
        <dbReference type="Google" id="ProtNLM"/>
    </source>
</evidence>
<evidence type="ECO:0000313" key="1">
    <source>
        <dbReference type="EMBL" id="SPL65742.1"/>
    </source>
</evidence>
<dbReference type="AlphaFoldDB" id="A0A2P9HNT1"/>
<gene>
    <name evidence="1" type="ORF">OHAE_1609</name>
</gene>
<dbReference type="RefSeq" id="WP_109369314.1">
    <property type="nucleotide sequence ID" value="NZ_OOFM01000005.1"/>
</dbReference>
<proteinExistence type="predicted"/>
<dbReference type="EMBL" id="OOFM01000005">
    <property type="protein sequence ID" value="SPL65742.1"/>
    <property type="molecule type" value="Genomic_DNA"/>
</dbReference>
<name>A0A2P9HNT1_9HYPH</name>
<sequence length="348" mass="39666">MINRQNGSAEESHFHWIKDGEKFALIGLDVPVEPEFTEMVLDDGMMALADRSFELPDYWKNWLGSIRVEQINECTLFLLAKCESQTVGIVDGEDKSLISKVGHWMMGLCLSQKISVTEAIFQAVGHCKGGKIDIRNFSSLVPPLGSIVSEFGPIGEERLICAANIAGGLHEITDKEAAYWRLLRCLHIYQEARSQRDILDRVHQFTRCIEGLIVPTQGNTKSQFKSRTELFIGPKHHELMGKLYDVRSDVEHLHENKLLEQFDRDQRIEIAKLEAVSEWIARSCLTRILLSPQLRVMFGNVMNLNSFWALDPEQRRMVWGDPVDPMDTAKQFNFSYITNSALGSRVQE</sequence>
<evidence type="ECO:0000313" key="2">
    <source>
        <dbReference type="Proteomes" id="UP000246073"/>
    </source>
</evidence>